<protein>
    <submittedName>
        <fullName evidence="1">Uncharacterized protein</fullName>
    </submittedName>
</protein>
<accession>A0ABS6HET0</accession>
<gene>
    <name evidence="1" type="ORF">JJQ90_18830</name>
</gene>
<evidence type="ECO:0000313" key="1">
    <source>
        <dbReference type="EMBL" id="MBU8545785.1"/>
    </source>
</evidence>
<comment type="caution">
    <text evidence="1">The sequence shown here is derived from an EMBL/GenBank/DDBJ whole genome shotgun (WGS) entry which is preliminary data.</text>
</comment>
<proteinExistence type="predicted"/>
<reference evidence="1 2" key="1">
    <citation type="submission" date="2021-01" db="EMBL/GenBank/DDBJ databases">
        <title>Roseomonas sp. nov, a bacterium isolated from an oil production mixture in Yumen Oilfield.</title>
        <authorList>
            <person name="Wu D."/>
        </authorList>
    </citation>
    <scope>NUCLEOTIDE SEQUENCE [LARGE SCALE GENOMIC DNA]</scope>
    <source>
        <strain evidence="1 2">ROY-5-3</strain>
    </source>
</reference>
<dbReference type="Proteomes" id="UP000689967">
    <property type="component" value="Unassembled WGS sequence"/>
</dbReference>
<organism evidence="1 2">
    <name type="scientific">Falsiroseomonas oleicola</name>
    <dbReference type="NCBI Taxonomy" id="2801474"/>
    <lineage>
        <taxon>Bacteria</taxon>
        <taxon>Pseudomonadati</taxon>
        <taxon>Pseudomonadota</taxon>
        <taxon>Alphaproteobacteria</taxon>
        <taxon>Acetobacterales</taxon>
        <taxon>Roseomonadaceae</taxon>
        <taxon>Falsiroseomonas</taxon>
    </lineage>
</organism>
<evidence type="ECO:0000313" key="2">
    <source>
        <dbReference type="Proteomes" id="UP000689967"/>
    </source>
</evidence>
<keyword evidence="2" id="KW-1185">Reference proteome</keyword>
<name>A0ABS6HET0_9PROT</name>
<sequence length="93" mass="9569">MTLRLANVVAVHPDRGTVELVYLDNGARVGEAHVASGVVGSDAGVWAVPSVLRPASERLAGTTQGNGRRLVAVVAEISTGRSSSDSCCRLAAR</sequence>
<dbReference type="RefSeq" id="WP_216877780.1">
    <property type="nucleotide sequence ID" value="NZ_JAERQM010000005.1"/>
</dbReference>
<dbReference type="EMBL" id="JAERQM010000005">
    <property type="protein sequence ID" value="MBU8545785.1"/>
    <property type="molecule type" value="Genomic_DNA"/>
</dbReference>